<evidence type="ECO:0000313" key="2">
    <source>
        <dbReference type="EMBL" id="QQS99550.1"/>
    </source>
</evidence>
<name>A0A974NKS0_PERPY</name>
<dbReference type="KEGG" id="ppsr:I6J18_18445"/>
<organism evidence="2 3">
    <name type="scientific">Peribacillus psychrosaccharolyticus</name>
    <name type="common">Bacillus psychrosaccharolyticus</name>
    <dbReference type="NCBI Taxonomy" id="1407"/>
    <lineage>
        <taxon>Bacteria</taxon>
        <taxon>Bacillati</taxon>
        <taxon>Bacillota</taxon>
        <taxon>Bacilli</taxon>
        <taxon>Bacillales</taxon>
        <taxon>Bacillaceae</taxon>
        <taxon>Peribacillus</taxon>
    </lineage>
</organism>
<accession>A0A974NKS0</accession>
<dbReference type="Gene3D" id="3.10.450.730">
    <property type="entry name" value="BLIP domain"/>
    <property type="match status" value="1"/>
</dbReference>
<reference evidence="2 3" key="1">
    <citation type="submission" date="2021-01" db="EMBL/GenBank/DDBJ databases">
        <title>FDA dAtabase for Regulatory Grade micrObial Sequences (FDA-ARGOS): Supporting development and validation of Infectious Disease Dx tests.</title>
        <authorList>
            <person name="Nelson B."/>
            <person name="Plummer A."/>
            <person name="Tallon L."/>
            <person name="Sadzewicz L."/>
            <person name="Zhao X."/>
            <person name="Boylan J."/>
            <person name="Ott S."/>
            <person name="Bowen H."/>
            <person name="Vavikolanu K."/>
            <person name="Mehta A."/>
            <person name="Aluvathingal J."/>
            <person name="Nadendla S."/>
            <person name="Myers T."/>
            <person name="Yan Y."/>
            <person name="Sichtig H."/>
        </authorList>
    </citation>
    <scope>NUCLEOTIDE SEQUENCE [LARGE SCALE GENOMIC DNA]</scope>
    <source>
        <strain evidence="2 3">FDAARGOS_1161</strain>
    </source>
</reference>
<protein>
    <submittedName>
        <fullName evidence="2">Uncharacterized protein</fullName>
    </submittedName>
</protein>
<feature type="transmembrane region" description="Helical" evidence="1">
    <location>
        <begin position="21"/>
        <end position="40"/>
    </location>
</feature>
<evidence type="ECO:0000256" key="1">
    <source>
        <dbReference type="SAM" id="Phobius"/>
    </source>
</evidence>
<keyword evidence="3" id="KW-1185">Reference proteome</keyword>
<evidence type="ECO:0000313" key="3">
    <source>
        <dbReference type="Proteomes" id="UP000595254"/>
    </source>
</evidence>
<dbReference type="RefSeq" id="WP_040376498.1">
    <property type="nucleotide sequence ID" value="NZ_CP068053.1"/>
</dbReference>
<keyword evidence="1" id="KW-0472">Membrane</keyword>
<dbReference type="SUPFAM" id="SSF55648">
    <property type="entry name" value="beta-lactamase-inhibitor protein, BLIP"/>
    <property type="match status" value="1"/>
</dbReference>
<keyword evidence="1" id="KW-0812">Transmembrane</keyword>
<gene>
    <name evidence="2" type="ORF">I6J18_18445</name>
</gene>
<dbReference type="InterPro" id="IPR024221">
    <property type="entry name" value="BLIP_dom_sf"/>
</dbReference>
<dbReference type="EMBL" id="CP068053">
    <property type="protein sequence ID" value="QQS99550.1"/>
    <property type="molecule type" value="Genomic_DNA"/>
</dbReference>
<dbReference type="AlphaFoldDB" id="A0A974NKS0"/>
<dbReference type="Proteomes" id="UP000595254">
    <property type="component" value="Chromosome"/>
</dbReference>
<keyword evidence="1" id="KW-1133">Transmembrane helix</keyword>
<sequence length="305" mass="34805">MVSNVSTGNKTLGEKQIIKKLVKVVTVGVLSLGLAAGIGGTKSEASASTKPAGSNFLRSDSIDDNYRMVQDSKGKTIRAKTTAKVSLKKYNNTFSYSNVSFVDYDKVKKVTYKTSTSTQAYTRASTKYKLTARNYKGKLVNVKVPAKNAMTKHNTSWYKDSFSYTTYVKTKGKWVKKTKTATVYIPAKYVKKYTSNVWTKYTKKAKGYFYTPQPITITLKEYNKVAIGMTYKQVVAITGEKMTLSSDYSWNETVYDDDFEEVDEITHTYRSYEWEYENDVTYDYRFVDFYFEDNKLTNKSQSGLK</sequence>
<proteinExistence type="predicted"/>